<dbReference type="InterPro" id="IPR005467">
    <property type="entry name" value="His_kinase_dom"/>
</dbReference>
<dbReference type="PRINTS" id="PR00344">
    <property type="entry name" value="BCTRLSENSOR"/>
</dbReference>
<feature type="transmembrane region" description="Helical" evidence="14">
    <location>
        <begin position="159"/>
        <end position="181"/>
    </location>
</feature>
<protein>
    <recommendedName>
        <fullName evidence="3">histidine kinase</fullName>
        <ecNumber evidence="3">2.7.13.3</ecNumber>
    </recommendedName>
</protein>
<feature type="domain" description="Histidine kinase" evidence="15">
    <location>
        <begin position="243"/>
        <end position="460"/>
    </location>
</feature>
<evidence type="ECO:0000256" key="1">
    <source>
        <dbReference type="ARBA" id="ARBA00000085"/>
    </source>
</evidence>
<dbReference type="Pfam" id="PF02518">
    <property type="entry name" value="HATPase_c"/>
    <property type="match status" value="1"/>
</dbReference>
<dbReference type="InterPro" id="IPR003660">
    <property type="entry name" value="HAMP_dom"/>
</dbReference>
<evidence type="ECO:0000256" key="13">
    <source>
        <dbReference type="ARBA" id="ARBA00023136"/>
    </source>
</evidence>
<evidence type="ECO:0000256" key="3">
    <source>
        <dbReference type="ARBA" id="ARBA00012438"/>
    </source>
</evidence>
<dbReference type="Proteomes" id="UP000617979">
    <property type="component" value="Unassembled WGS sequence"/>
</dbReference>
<comment type="subcellular location">
    <subcellularLocation>
        <location evidence="2">Cell membrane</location>
        <topology evidence="2">Multi-pass membrane protein</topology>
    </subcellularLocation>
</comment>
<dbReference type="EMBL" id="BMEX01000001">
    <property type="protein sequence ID" value="GGA32375.1"/>
    <property type="molecule type" value="Genomic_DNA"/>
</dbReference>
<dbReference type="SUPFAM" id="SSF47384">
    <property type="entry name" value="Homodimeric domain of signal transducing histidine kinase"/>
    <property type="match status" value="1"/>
</dbReference>
<dbReference type="SUPFAM" id="SSF55874">
    <property type="entry name" value="ATPase domain of HSP90 chaperone/DNA topoisomerase II/histidine kinase"/>
    <property type="match status" value="1"/>
</dbReference>
<dbReference type="InterPro" id="IPR003661">
    <property type="entry name" value="HisK_dim/P_dom"/>
</dbReference>
<dbReference type="InterPro" id="IPR050428">
    <property type="entry name" value="TCS_sensor_his_kinase"/>
</dbReference>
<evidence type="ECO:0000256" key="11">
    <source>
        <dbReference type="ARBA" id="ARBA00022989"/>
    </source>
</evidence>
<evidence type="ECO:0000256" key="5">
    <source>
        <dbReference type="ARBA" id="ARBA00022553"/>
    </source>
</evidence>
<keyword evidence="4" id="KW-1003">Cell membrane</keyword>
<keyword evidence="11 14" id="KW-1133">Transmembrane helix</keyword>
<dbReference type="InterPro" id="IPR036097">
    <property type="entry name" value="HisK_dim/P_sf"/>
</dbReference>
<dbReference type="SMART" id="SM00387">
    <property type="entry name" value="HATPase_c"/>
    <property type="match status" value="1"/>
</dbReference>
<keyword evidence="10" id="KW-0067">ATP-binding</keyword>
<dbReference type="Gene3D" id="1.10.287.130">
    <property type="match status" value="1"/>
</dbReference>
<evidence type="ECO:0000313" key="18">
    <source>
        <dbReference type="Proteomes" id="UP000617979"/>
    </source>
</evidence>
<dbReference type="CDD" id="cd00082">
    <property type="entry name" value="HisKA"/>
    <property type="match status" value="1"/>
</dbReference>
<dbReference type="CDD" id="cd06225">
    <property type="entry name" value="HAMP"/>
    <property type="match status" value="1"/>
</dbReference>
<dbReference type="PROSITE" id="PS50885">
    <property type="entry name" value="HAMP"/>
    <property type="match status" value="1"/>
</dbReference>
<dbReference type="EC" id="2.7.13.3" evidence="3"/>
<evidence type="ECO:0000256" key="14">
    <source>
        <dbReference type="SAM" id="Phobius"/>
    </source>
</evidence>
<keyword evidence="18" id="KW-1185">Reference proteome</keyword>
<dbReference type="PANTHER" id="PTHR45436">
    <property type="entry name" value="SENSOR HISTIDINE KINASE YKOH"/>
    <property type="match status" value="1"/>
</dbReference>
<dbReference type="InterPro" id="IPR003594">
    <property type="entry name" value="HATPase_dom"/>
</dbReference>
<dbReference type="Gene3D" id="6.10.340.10">
    <property type="match status" value="1"/>
</dbReference>
<dbReference type="InterPro" id="IPR004358">
    <property type="entry name" value="Sig_transdc_His_kin-like_C"/>
</dbReference>
<dbReference type="RefSeq" id="WP_188428735.1">
    <property type="nucleotide sequence ID" value="NZ_BMEX01000001.1"/>
</dbReference>
<comment type="caution">
    <text evidence="17">The sequence shown here is derived from an EMBL/GenBank/DDBJ whole genome shotgun (WGS) entry which is preliminary data.</text>
</comment>
<keyword evidence="5" id="KW-0597">Phosphoprotein</keyword>
<gene>
    <name evidence="17" type="primary">lcoS</name>
    <name evidence="17" type="ORF">GCM10007416_01190</name>
</gene>
<dbReference type="CDD" id="cd00075">
    <property type="entry name" value="HATPase"/>
    <property type="match status" value="1"/>
</dbReference>
<accession>A0ABQ1FZJ8</accession>
<evidence type="ECO:0000313" key="17">
    <source>
        <dbReference type="EMBL" id="GGA32375.1"/>
    </source>
</evidence>
<dbReference type="SUPFAM" id="SSF158472">
    <property type="entry name" value="HAMP domain-like"/>
    <property type="match status" value="1"/>
</dbReference>
<keyword evidence="6" id="KW-0808">Transferase</keyword>
<evidence type="ECO:0000256" key="8">
    <source>
        <dbReference type="ARBA" id="ARBA00022741"/>
    </source>
</evidence>
<proteinExistence type="predicted"/>
<evidence type="ECO:0000256" key="7">
    <source>
        <dbReference type="ARBA" id="ARBA00022692"/>
    </source>
</evidence>
<dbReference type="SMART" id="SM00388">
    <property type="entry name" value="HisKA"/>
    <property type="match status" value="1"/>
</dbReference>
<dbReference type="PANTHER" id="PTHR45436:SF5">
    <property type="entry name" value="SENSOR HISTIDINE KINASE TRCS"/>
    <property type="match status" value="1"/>
</dbReference>
<sequence>MIRGLTGKWLLAVGFTMTTGLLLLGAASYQMIVGHFTNYVEKNLMDRTRSYASLLSSDFSAETLEQIRTVEERPGRRVVVFTKSGQAFGKPDRKDSILAAEIQKRLHTTQASEVKRIDLPDTGKTALMAVASFHAGGGDSGTVAVTMEMNWLSDLFRSLGSLILLAGVGALSIGGGMALLLSRRTVGPILEIRDVADRLAQGDYRARVQVRGNDELASLGKQMNQLADSLDYYRSSRQEFLSDVAHELRTPLSYVKGYSAWLQMRDPGEEKRRQLLTVIREQTGRLERLVEDLVTLSRLDEGKMEIEKKRISPTERASRVLEELESRASEVGVILRLDSSYDGIFCFDPVRFDQILINLLDNAIRHSESGGLVEVRLSPGLGGGIRIRVADQGVGMEPEELDRIWERFYRVEKSRARRYGGSGLGLSIVRRLVELHGGTIEVRSRSGDGTTFLMEFPKTDCDEEEEDGR</sequence>
<keyword evidence="9 17" id="KW-0418">Kinase</keyword>
<dbReference type="GO" id="GO:0016301">
    <property type="term" value="F:kinase activity"/>
    <property type="evidence" value="ECO:0007669"/>
    <property type="project" value="UniProtKB-KW"/>
</dbReference>
<keyword evidence="12" id="KW-0902">Two-component regulatory system</keyword>
<feature type="transmembrane region" description="Helical" evidence="14">
    <location>
        <begin position="9"/>
        <end position="32"/>
    </location>
</feature>
<reference evidence="18" key="1">
    <citation type="journal article" date="2019" name="Int. J. Syst. Evol. Microbiol.">
        <title>The Global Catalogue of Microorganisms (GCM) 10K type strain sequencing project: providing services to taxonomists for standard genome sequencing and annotation.</title>
        <authorList>
            <consortium name="The Broad Institute Genomics Platform"/>
            <consortium name="The Broad Institute Genome Sequencing Center for Infectious Disease"/>
            <person name="Wu L."/>
            <person name="Ma J."/>
        </authorList>
    </citation>
    <scope>NUCLEOTIDE SEQUENCE [LARGE SCALE GENOMIC DNA]</scope>
    <source>
        <strain evidence="18">CGMCC 1.12404</strain>
    </source>
</reference>
<name>A0ABQ1FZJ8_9BACL</name>
<evidence type="ECO:0000256" key="9">
    <source>
        <dbReference type="ARBA" id="ARBA00022777"/>
    </source>
</evidence>
<dbReference type="Pfam" id="PF00512">
    <property type="entry name" value="HisKA"/>
    <property type="match status" value="1"/>
</dbReference>
<keyword evidence="8" id="KW-0547">Nucleotide-binding</keyword>
<keyword evidence="13 14" id="KW-0472">Membrane</keyword>
<evidence type="ECO:0000256" key="6">
    <source>
        <dbReference type="ARBA" id="ARBA00022679"/>
    </source>
</evidence>
<dbReference type="Gene3D" id="3.30.565.10">
    <property type="entry name" value="Histidine kinase-like ATPase, C-terminal domain"/>
    <property type="match status" value="1"/>
</dbReference>
<organism evidence="17 18">
    <name type="scientific">Kroppenstedtia guangzhouensis</name>
    <dbReference type="NCBI Taxonomy" id="1274356"/>
    <lineage>
        <taxon>Bacteria</taxon>
        <taxon>Bacillati</taxon>
        <taxon>Bacillota</taxon>
        <taxon>Bacilli</taxon>
        <taxon>Bacillales</taxon>
        <taxon>Thermoactinomycetaceae</taxon>
        <taxon>Kroppenstedtia</taxon>
    </lineage>
</organism>
<feature type="domain" description="HAMP" evidence="16">
    <location>
        <begin position="183"/>
        <end position="235"/>
    </location>
</feature>
<evidence type="ECO:0000256" key="12">
    <source>
        <dbReference type="ARBA" id="ARBA00023012"/>
    </source>
</evidence>
<dbReference type="PROSITE" id="PS50109">
    <property type="entry name" value="HIS_KIN"/>
    <property type="match status" value="1"/>
</dbReference>
<dbReference type="InterPro" id="IPR036890">
    <property type="entry name" value="HATPase_C_sf"/>
</dbReference>
<keyword evidence="7 14" id="KW-0812">Transmembrane</keyword>
<evidence type="ECO:0000256" key="2">
    <source>
        <dbReference type="ARBA" id="ARBA00004651"/>
    </source>
</evidence>
<evidence type="ECO:0000256" key="10">
    <source>
        <dbReference type="ARBA" id="ARBA00022840"/>
    </source>
</evidence>
<dbReference type="Pfam" id="PF00672">
    <property type="entry name" value="HAMP"/>
    <property type="match status" value="1"/>
</dbReference>
<evidence type="ECO:0000259" key="15">
    <source>
        <dbReference type="PROSITE" id="PS50109"/>
    </source>
</evidence>
<evidence type="ECO:0000256" key="4">
    <source>
        <dbReference type="ARBA" id="ARBA00022475"/>
    </source>
</evidence>
<comment type="catalytic activity">
    <reaction evidence="1">
        <text>ATP + protein L-histidine = ADP + protein N-phospho-L-histidine.</text>
        <dbReference type="EC" id="2.7.13.3"/>
    </reaction>
</comment>
<dbReference type="SMART" id="SM00304">
    <property type="entry name" value="HAMP"/>
    <property type="match status" value="1"/>
</dbReference>
<evidence type="ECO:0000259" key="16">
    <source>
        <dbReference type="PROSITE" id="PS50885"/>
    </source>
</evidence>